<dbReference type="Proteomes" id="UP000091967">
    <property type="component" value="Unassembled WGS sequence"/>
</dbReference>
<proteinExistence type="predicted"/>
<dbReference type="AlphaFoldDB" id="A0A1B8AQS4"/>
<dbReference type="OMA" id="EARRNMW"/>
<protein>
    <submittedName>
        <fullName evidence="1">Uncharacterized protein</fullName>
    </submittedName>
</protein>
<dbReference type="EMBL" id="LYXU01000003">
    <property type="protein sequence ID" value="OBS22873.1"/>
    <property type="molecule type" value="Genomic_DNA"/>
</dbReference>
<name>A0A1B8AQS4_FUSPO</name>
<organism evidence="1 2">
    <name type="scientific">Fusarium poae</name>
    <dbReference type="NCBI Taxonomy" id="36050"/>
    <lineage>
        <taxon>Eukaryota</taxon>
        <taxon>Fungi</taxon>
        <taxon>Dikarya</taxon>
        <taxon>Ascomycota</taxon>
        <taxon>Pezizomycotina</taxon>
        <taxon>Sordariomycetes</taxon>
        <taxon>Hypocreomycetidae</taxon>
        <taxon>Hypocreales</taxon>
        <taxon>Nectriaceae</taxon>
        <taxon>Fusarium</taxon>
    </lineage>
</organism>
<dbReference type="STRING" id="36050.A0A1B8AQS4"/>
<sequence length="222" mass="24931">MDCDNHAVGDSTALVSSHQTVQARGSSGVAFWNELSAYRATYSVYVLFEADRRSANYQMNKYFNYLERLPTSITELNENGMCQELSTRDGLEARRNMWRLKIAQDTAVADLNDLIVILDKIKEQEKSEKRTNSPAALIAWTVACSILAFAVPHEVSSSAFKIGGLGGMLLFAVRLLWKTSSLESLDPVQHKLEGLLQSFQDGTMQYRDRNEVLIAKLNRKGF</sequence>
<evidence type="ECO:0000313" key="2">
    <source>
        <dbReference type="Proteomes" id="UP000091967"/>
    </source>
</evidence>
<reference evidence="1 2" key="1">
    <citation type="submission" date="2016-06" db="EMBL/GenBank/DDBJ databases">
        <title>Living apart together: crosstalk between the core and supernumerary genomes in a fungal plant pathogen.</title>
        <authorList>
            <person name="Vanheule A."/>
            <person name="Audenaert K."/>
            <person name="Warris S."/>
            <person name="Van De Geest H."/>
            <person name="Schijlen E."/>
            <person name="Hofte M."/>
            <person name="De Saeger S."/>
            <person name="Haesaert G."/>
            <person name="Waalwijk C."/>
            <person name="Van Der Lee T."/>
        </authorList>
    </citation>
    <scope>NUCLEOTIDE SEQUENCE [LARGE SCALE GENOMIC DNA]</scope>
    <source>
        <strain evidence="1 2">2516</strain>
    </source>
</reference>
<keyword evidence="2" id="KW-1185">Reference proteome</keyword>
<comment type="caution">
    <text evidence="1">The sequence shown here is derived from an EMBL/GenBank/DDBJ whole genome shotgun (WGS) entry which is preliminary data.</text>
</comment>
<accession>A0A1B8AQS4</accession>
<evidence type="ECO:0000313" key="1">
    <source>
        <dbReference type="EMBL" id="OBS22873.1"/>
    </source>
</evidence>
<gene>
    <name evidence="1" type="ORF">FPOA_09196</name>
</gene>